<feature type="domain" description="Retroviral polymerase SH3-like" evidence="12">
    <location>
        <begin position="1199"/>
        <end position="1252"/>
    </location>
</feature>
<evidence type="ECO:0000259" key="11">
    <source>
        <dbReference type="Pfam" id="PF13976"/>
    </source>
</evidence>
<accession>A0A6L2JKF0</accession>
<evidence type="ECO:0000256" key="6">
    <source>
        <dbReference type="ARBA" id="ARBA00022908"/>
    </source>
</evidence>
<evidence type="ECO:0000259" key="12">
    <source>
        <dbReference type="Pfam" id="PF25597"/>
    </source>
</evidence>
<keyword evidence="8" id="KW-0548">Nucleotidyltransferase</keyword>
<feature type="domain" description="GAG-pre-integrase" evidence="11">
    <location>
        <begin position="1059"/>
        <end position="1131"/>
    </location>
</feature>
<keyword evidence="4" id="KW-0378">Hydrolase</keyword>
<gene>
    <name evidence="13" type="ORF">Tci_009055</name>
</gene>
<dbReference type="EMBL" id="BKCJ010000884">
    <property type="protein sequence ID" value="GEU37077.1"/>
    <property type="molecule type" value="Genomic_DNA"/>
</dbReference>
<dbReference type="GO" id="GO:0015074">
    <property type="term" value="P:DNA integration"/>
    <property type="evidence" value="ECO:0007669"/>
    <property type="project" value="UniProtKB-KW"/>
</dbReference>
<organism evidence="13">
    <name type="scientific">Tanacetum cinerariifolium</name>
    <name type="common">Dalmatian daisy</name>
    <name type="synonym">Chrysanthemum cinerariifolium</name>
    <dbReference type="NCBI Taxonomy" id="118510"/>
    <lineage>
        <taxon>Eukaryota</taxon>
        <taxon>Viridiplantae</taxon>
        <taxon>Streptophyta</taxon>
        <taxon>Embryophyta</taxon>
        <taxon>Tracheophyta</taxon>
        <taxon>Spermatophyta</taxon>
        <taxon>Magnoliopsida</taxon>
        <taxon>eudicotyledons</taxon>
        <taxon>Gunneridae</taxon>
        <taxon>Pentapetalae</taxon>
        <taxon>asterids</taxon>
        <taxon>campanulids</taxon>
        <taxon>Asterales</taxon>
        <taxon>Asteraceae</taxon>
        <taxon>Asteroideae</taxon>
        <taxon>Anthemideae</taxon>
        <taxon>Anthemidinae</taxon>
        <taxon>Tanacetum</taxon>
    </lineage>
</organism>
<keyword evidence="8" id="KW-0808">Transferase</keyword>
<comment type="caution">
    <text evidence="13">The sequence shown here is derived from an EMBL/GenBank/DDBJ whole genome shotgun (WGS) entry which is preliminary data.</text>
</comment>
<evidence type="ECO:0000256" key="1">
    <source>
        <dbReference type="ARBA" id="ARBA00022722"/>
    </source>
</evidence>
<keyword evidence="7" id="KW-0695">RNA-directed DNA polymerase</keyword>
<feature type="region of interest" description="Disordered" evidence="10">
    <location>
        <begin position="1331"/>
        <end position="1361"/>
    </location>
</feature>
<dbReference type="GO" id="GO:0004519">
    <property type="term" value="F:endonuclease activity"/>
    <property type="evidence" value="ECO:0007669"/>
    <property type="project" value="UniProtKB-KW"/>
</dbReference>
<dbReference type="GO" id="GO:0003887">
    <property type="term" value="F:DNA-directed DNA polymerase activity"/>
    <property type="evidence" value="ECO:0007669"/>
    <property type="project" value="UniProtKB-KW"/>
</dbReference>
<name>A0A6L2JKF0_TANCI</name>
<evidence type="ECO:0000256" key="7">
    <source>
        <dbReference type="ARBA" id="ARBA00022918"/>
    </source>
</evidence>
<dbReference type="GO" id="GO:0016787">
    <property type="term" value="F:hydrolase activity"/>
    <property type="evidence" value="ECO:0007669"/>
    <property type="project" value="UniProtKB-KW"/>
</dbReference>
<evidence type="ECO:0000256" key="2">
    <source>
        <dbReference type="ARBA" id="ARBA00022723"/>
    </source>
</evidence>
<keyword evidence="2" id="KW-0479">Metal-binding</keyword>
<dbReference type="PANTHER" id="PTHR42648:SF11">
    <property type="entry name" value="TRANSPOSON TY4-P GAG-POL POLYPROTEIN"/>
    <property type="match status" value="1"/>
</dbReference>
<protein>
    <submittedName>
        <fullName evidence="13">Uncharacterized protein</fullName>
    </submittedName>
</protein>
<keyword evidence="6" id="KW-0229">DNA integration</keyword>
<dbReference type="PANTHER" id="PTHR42648">
    <property type="entry name" value="TRANSPOSASE, PUTATIVE-RELATED"/>
    <property type="match status" value="1"/>
</dbReference>
<proteinExistence type="predicted"/>
<dbReference type="Pfam" id="PF13976">
    <property type="entry name" value="gag_pre-integrs"/>
    <property type="match status" value="1"/>
</dbReference>
<keyword evidence="5" id="KW-0460">Magnesium</keyword>
<evidence type="ECO:0000256" key="3">
    <source>
        <dbReference type="ARBA" id="ARBA00022759"/>
    </source>
</evidence>
<keyword evidence="1" id="KW-0540">Nuclease</keyword>
<evidence type="ECO:0000256" key="5">
    <source>
        <dbReference type="ARBA" id="ARBA00022842"/>
    </source>
</evidence>
<sequence>MTNFFEDIQIVDFDTQPPMLDRTNFASWQQRIRLYCRGKENEVNILKSIDEGPFQMGTVREPLAEGTEGAPYLGPKRPRVYYDLSPEEKDRYNADIRATNILLQGLPKDIYTLINHYTDAKDIWDNVKMLLEGSELTKEDQESQLYDDFEHFRQHKGETIHAYYVLFAKLINDTRNIKMAMSKMQLNSKFVNNMLPEWGRFVTAVKLNRGLRDSNYDQLYAYLKQHETHDNENKMTLDRFSQHTVDPLALMSNVSHQQHYSQSSSTPPSIYVPPHLADNTHCDSGISPKDNLIENLTNTLALLTQSYKTFLPQTNIQLRTSSNTRNQAIVQDGRVVVQNVQGQQNRGQGTNLQGGGAAGFGGVQNRVWNANPSKMLLMQAQKNEVALDEEQLLFLACGHDTAIDEDVDEQPVQDLSLNMDNVFQADECDAFDYDVDEALMTQTMFMANLSFADLVNDEAGPSYDSDILSEVHDLDHYQDTVCAHHEEHAMHDNVQLNHIVNSHADYTSDSNMIPYDQNVMDNAVPVVHIVKNSLTAELATYKEQVELYERRARFELTEREQKINEQLRLVISERNFKEETLKKELYSVKLQLASTINHNKLIVEEVTSLKKDFKQKENKYLEDFLDIKSLKEKVEDILFKQDQSLQTVHMLCRPKPYYNELNKVAIGYKNPLCHTRAKQIQPAVYNGHEIIKDNHVPAIVRNTEDTLKIAEITRRKMNDKMKDPQCVTHKVKIAPHDYSKDNFLATFTPQKQLTPEQIFWSHDLIKMKSKALKEQTIVSKPIKALMVSVSFATNSKLNVARFTEMHVAHTIVGTRCLELEAELSNQRDKSHNDNHDELVKRFSNLKVTALTTANVNLKAQILNTVNSVSKDPVTPKVLAPGNYAIDVEPIVPRLRNNREARLDYLRHLKESVETIRDIVEEAKVVRPLDSSIFSACRYTKHSQELLEYAIGTCQQDSHQRDKKHVPAPLIRKKQVTFADQFKQVWKPKQVRQVWKPTGKFLTSIGHQWRHTGRIFTLEEQFPLTRQFYDADIEVAFRKHSCYVRDTDGVELIKGSHGSNLYTISVEDMMKSSLICLLSKASKNKSWLWHWRLDHLNFDTINDLARTNSVRGLPRLKFEKDHLCSACQLGKSKKHTHKPKPKNTNLEVLNTLHMDLCEAMATACYTQNRSLIHTRHNKTPYELVHNKKADLTFFRVFGALCYPTNDSKDLGKLQSTTDIGIFVGYAPNRKGYRIYKKRIRRIMETIHVQFDELTASMAHVHLSIGPALMFLTHGQISSGLVPNLVPTTPYVPPKNKDLKILFQPMFDEYLEPPSVERPTSPAQAVQAPVNLAGTPSSTTIDQDAPSPSISQSSSALQSHQGVAAKSIFMEDNPVAPVDNNPFINVFSPEPSSGA</sequence>
<keyword evidence="9" id="KW-0233">DNA recombination</keyword>
<dbReference type="Pfam" id="PF25597">
    <property type="entry name" value="SH3_retrovirus"/>
    <property type="match status" value="1"/>
</dbReference>
<dbReference type="GO" id="GO:0046872">
    <property type="term" value="F:metal ion binding"/>
    <property type="evidence" value="ECO:0007669"/>
    <property type="project" value="UniProtKB-KW"/>
</dbReference>
<dbReference type="GO" id="GO:0003964">
    <property type="term" value="F:RNA-directed DNA polymerase activity"/>
    <property type="evidence" value="ECO:0007669"/>
    <property type="project" value="UniProtKB-KW"/>
</dbReference>
<evidence type="ECO:0000256" key="10">
    <source>
        <dbReference type="SAM" id="MobiDB-lite"/>
    </source>
</evidence>
<evidence type="ECO:0000313" key="13">
    <source>
        <dbReference type="EMBL" id="GEU37077.1"/>
    </source>
</evidence>
<reference evidence="13" key="1">
    <citation type="journal article" date="2019" name="Sci. Rep.">
        <title>Draft genome of Tanacetum cinerariifolium, the natural source of mosquito coil.</title>
        <authorList>
            <person name="Yamashiro T."/>
            <person name="Shiraishi A."/>
            <person name="Satake H."/>
            <person name="Nakayama K."/>
        </authorList>
    </citation>
    <scope>NUCLEOTIDE SEQUENCE</scope>
</reference>
<keyword evidence="3" id="KW-0255">Endonuclease</keyword>
<dbReference type="Pfam" id="PF14223">
    <property type="entry name" value="Retrotran_gag_2"/>
    <property type="match status" value="1"/>
</dbReference>
<evidence type="ECO:0000256" key="8">
    <source>
        <dbReference type="ARBA" id="ARBA00022932"/>
    </source>
</evidence>
<dbReference type="InterPro" id="IPR025724">
    <property type="entry name" value="GAG-pre-integrase_dom"/>
</dbReference>
<evidence type="ECO:0000256" key="9">
    <source>
        <dbReference type="ARBA" id="ARBA00023172"/>
    </source>
</evidence>
<dbReference type="InterPro" id="IPR039537">
    <property type="entry name" value="Retrotran_Ty1/copia-like"/>
</dbReference>
<evidence type="ECO:0000256" key="4">
    <source>
        <dbReference type="ARBA" id="ARBA00022801"/>
    </source>
</evidence>
<feature type="compositionally biased region" description="Low complexity" evidence="10">
    <location>
        <begin position="1343"/>
        <end position="1357"/>
    </location>
</feature>
<dbReference type="GO" id="GO:0006310">
    <property type="term" value="P:DNA recombination"/>
    <property type="evidence" value="ECO:0007669"/>
    <property type="project" value="UniProtKB-KW"/>
</dbReference>
<keyword evidence="8" id="KW-0239">DNA-directed DNA polymerase</keyword>
<dbReference type="InterPro" id="IPR057670">
    <property type="entry name" value="SH3_retrovirus"/>
</dbReference>